<reference evidence="1 2" key="1">
    <citation type="submission" date="2021-03" db="EMBL/GenBank/DDBJ databases">
        <title>Genomic Encyclopedia of Type Strains, Phase IV (KMG-IV): sequencing the most valuable type-strain genomes for metagenomic binning, comparative biology and taxonomic classification.</title>
        <authorList>
            <person name="Goeker M."/>
        </authorList>
    </citation>
    <scope>NUCLEOTIDE SEQUENCE [LARGE SCALE GENOMIC DNA]</scope>
    <source>
        <strain evidence="1 2">DSM 13372</strain>
    </source>
</reference>
<organism evidence="1 2">
    <name type="scientific">Sinorhizobium kostiense</name>
    <dbReference type="NCBI Taxonomy" id="76747"/>
    <lineage>
        <taxon>Bacteria</taxon>
        <taxon>Pseudomonadati</taxon>
        <taxon>Pseudomonadota</taxon>
        <taxon>Alphaproteobacteria</taxon>
        <taxon>Hyphomicrobiales</taxon>
        <taxon>Rhizobiaceae</taxon>
        <taxon>Sinorhizobium/Ensifer group</taxon>
        <taxon>Sinorhizobium</taxon>
    </lineage>
</organism>
<comment type="caution">
    <text evidence="1">The sequence shown here is derived from an EMBL/GenBank/DDBJ whole genome shotgun (WGS) entry which is preliminary data.</text>
</comment>
<dbReference type="Proteomes" id="UP000730739">
    <property type="component" value="Unassembled WGS sequence"/>
</dbReference>
<evidence type="ECO:0000313" key="2">
    <source>
        <dbReference type="Proteomes" id="UP000730739"/>
    </source>
</evidence>
<protein>
    <submittedName>
        <fullName evidence="1">Uncharacterized protein</fullName>
    </submittedName>
</protein>
<sequence length="93" mass="10034">MCGNKRGNALEIGKIKRKLFCRRHSLVLSATACALHAKRAIQPTMRTVDYGNQSAAEMEFSPRSVGGPFQLSSSRRSLLTGIGGEALEVIAKS</sequence>
<keyword evidence="2" id="KW-1185">Reference proteome</keyword>
<accession>A0ABS4QXA6</accession>
<dbReference type="EMBL" id="JAGILA010000002">
    <property type="protein sequence ID" value="MBP2235280.1"/>
    <property type="molecule type" value="Genomic_DNA"/>
</dbReference>
<gene>
    <name evidence="1" type="ORF">J2Z31_001772</name>
</gene>
<evidence type="ECO:0000313" key="1">
    <source>
        <dbReference type="EMBL" id="MBP2235280.1"/>
    </source>
</evidence>
<proteinExistence type="predicted"/>
<name>A0ABS4QXA6_9HYPH</name>